<evidence type="ECO:0000256" key="4">
    <source>
        <dbReference type="ARBA" id="ARBA00022881"/>
    </source>
</evidence>
<evidence type="ECO:0000256" key="5">
    <source>
        <dbReference type="ARBA" id="ARBA00023204"/>
    </source>
</evidence>
<dbReference type="SUPFAM" id="SSF46600">
    <property type="entry name" value="C-terminal UvrC-binding domain of UvrB"/>
    <property type="match status" value="1"/>
</dbReference>
<dbReference type="Gene3D" id="3.40.1440.10">
    <property type="entry name" value="GIY-YIG endonuclease"/>
    <property type="match status" value="1"/>
</dbReference>
<feature type="domain" description="GIY-YIG" evidence="7">
    <location>
        <begin position="10"/>
        <end position="94"/>
    </location>
</feature>
<dbReference type="PANTHER" id="PTHR30562">
    <property type="entry name" value="UVRC/OXIDOREDUCTASE"/>
    <property type="match status" value="1"/>
</dbReference>
<keyword evidence="3" id="KW-0228">DNA excision</keyword>
<dbReference type="FunFam" id="3.40.1440.10:FF:000001">
    <property type="entry name" value="UvrABC system protein C"/>
    <property type="match status" value="1"/>
</dbReference>
<dbReference type="Pfam" id="PF02151">
    <property type="entry name" value="UVR"/>
    <property type="match status" value="1"/>
</dbReference>
<evidence type="ECO:0000313" key="9">
    <source>
        <dbReference type="EMBL" id="KKU98712.1"/>
    </source>
</evidence>
<dbReference type="Proteomes" id="UP000034600">
    <property type="component" value="Unassembled WGS sequence"/>
</dbReference>
<dbReference type="EMBL" id="LCPO01000016">
    <property type="protein sequence ID" value="KKU98712.1"/>
    <property type="molecule type" value="Genomic_DNA"/>
</dbReference>
<dbReference type="SMART" id="SM00465">
    <property type="entry name" value="GIYc"/>
    <property type="match status" value="1"/>
</dbReference>
<evidence type="ECO:0000256" key="3">
    <source>
        <dbReference type="ARBA" id="ARBA00022769"/>
    </source>
</evidence>
<feature type="domain" description="UVR" evidence="6">
    <location>
        <begin position="210"/>
        <end position="245"/>
    </location>
</feature>
<proteinExistence type="predicted"/>
<dbReference type="InterPro" id="IPR000305">
    <property type="entry name" value="GIY-YIG_endonuc"/>
</dbReference>
<comment type="caution">
    <text evidence="9">The sequence shown here is derived from an EMBL/GenBank/DDBJ whole genome shotgun (WGS) entry which is preliminary data.</text>
</comment>
<protein>
    <submittedName>
        <fullName evidence="9">Excinuclease ABC subunit C</fullName>
    </submittedName>
</protein>
<dbReference type="CDD" id="cd10434">
    <property type="entry name" value="GIY-YIG_UvrC_Cho"/>
    <property type="match status" value="1"/>
</dbReference>
<dbReference type="AlphaFoldDB" id="A0A0G1UX25"/>
<evidence type="ECO:0000259" key="8">
    <source>
        <dbReference type="PROSITE" id="PS50165"/>
    </source>
</evidence>
<dbReference type="InterPro" id="IPR038476">
    <property type="entry name" value="UvrC_RNase_H_dom_sf"/>
</dbReference>
<name>A0A0G1UX25_9BACT</name>
<organism evidence="9 10">
    <name type="scientific">Candidatus Jorgensenbacteria bacterium GW2011_GWC1_48_8</name>
    <dbReference type="NCBI Taxonomy" id="1618666"/>
    <lineage>
        <taxon>Bacteria</taxon>
        <taxon>Candidatus Joergenseniibacteriota</taxon>
    </lineage>
</organism>
<dbReference type="PROSITE" id="PS50151">
    <property type="entry name" value="UVR"/>
    <property type="match status" value="1"/>
</dbReference>
<dbReference type="Gene3D" id="3.30.420.340">
    <property type="entry name" value="UvrC, RNAse H endonuclease domain"/>
    <property type="match status" value="1"/>
</dbReference>
<dbReference type="PATRIC" id="fig|1618666.3.peg.445"/>
<dbReference type="GO" id="GO:0009380">
    <property type="term" value="C:excinuclease repair complex"/>
    <property type="evidence" value="ECO:0007669"/>
    <property type="project" value="TreeGrafter"/>
</dbReference>
<sequence>MKKLHAKMPDSPGVYLMKNARGRILYIGKAANLKRRVSSYFLRPARLPAGRQDSRIEKMVSEVRKIDYKKTDTALEALILEATLIKKHEPPYNVREKDDKSFLYVEITKDKFPRVLLVRGRAYRQAGKSRAGGDRFGPFTSASSAREALRIIRKIFPFSVHPADKIGKFKKPCFDYEIGLCPGTCAGLIDKTDYLKNVRNIKLLFQGKKAAILRTLKREMEAASKRLDFEKAAKLRGRIFALEHVQDVALIKSEEDSGTENKARIEGYDISDISGTSAVGAMVVFRGGRPAPNEYRKFKIGTVFKPNDTAMLKEVIGRRLNHREWPLPDLFLIDGGKPQVNAAKKILRDSGFVIPVVGIAKGAKRKKNEFIGSIPYNLSPITLIKVRNEAHRFAQSYHKRLRKIISLGL</sequence>
<dbReference type="InterPro" id="IPR001162">
    <property type="entry name" value="UvrC_RNase_H_dom"/>
</dbReference>
<keyword evidence="5" id="KW-0234">DNA repair</keyword>
<dbReference type="PROSITE" id="PS50165">
    <property type="entry name" value="UVRC"/>
    <property type="match status" value="1"/>
</dbReference>
<dbReference type="InterPro" id="IPR036876">
    <property type="entry name" value="UVR_dom_sf"/>
</dbReference>
<evidence type="ECO:0000313" key="10">
    <source>
        <dbReference type="Proteomes" id="UP000034600"/>
    </source>
</evidence>
<evidence type="ECO:0000259" key="6">
    <source>
        <dbReference type="PROSITE" id="PS50151"/>
    </source>
</evidence>
<dbReference type="InterPro" id="IPR047296">
    <property type="entry name" value="GIY-YIG_UvrC_Cho"/>
</dbReference>
<dbReference type="Pfam" id="PF01541">
    <property type="entry name" value="GIY-YIG"/>
    <property type="match status" value="1"/>
</dbReference>
<accession>A0A0G1UX25</accession>
<dbReference type="InterPro" id="IPR001943">
    <property type="entry name" value="UVR_dom"/>
</dbReference>
<feature type="domain" description="UvrC family homology region profile" evidence="8">
    <location>
        <begin position="222"/>
        <end position="347"/>
    </location>
</feature>
<dbReference type="GO" id="GO:0006289">
    <property type="term" value="P:nucleotide-excision repair"/>
    <property type="evidence" value="ECO:0007669"/>
    <property type="project" value="InterPro"/>
</dbReference>
<dbReference type="PROSITE" id="PS50164">
    <property type="entry name" value="GIY_YIG"/>
    <property type="match status" value="1"/>
</dbReference>
<keyword evidence="1" id="KW-0963">Cytoplasm</keyword>
<evidence type="ECO:0000256" key="1">
    <source>
        <dbReference type="ARBA" id="ARBA00022490"/>
    </source>
</evidence>
<dbReference type="InterPro" id="IPR050066">
    <property type="entry name" value="UvrABC_protein_C"/>
</dbReference>
<gene>
    <name evidence="9" type="ORF">UY32_C0016G0007</name>
</gene>
<dbReference type="SUPFAM" id="SSF82771">
    <property type="entry name" value="GIY-YIG endonuclease"/>
    <property type="match status" value="1"/>
</dbReference>
<keyword evidence="4" id="KW-0267">Excision nuclease</keyword>
<reference evidence="9 10" key="1">
    <citation type="journal article" date="2015" name="Nature">
        <title>rRNA introns, odd ribosomes, and small enigmatic genomes across a large radiation of phyla.</title>
        <authorList>
            <person name="Brown C.T."/>
            <person name="Hug L.A."/>
            <person name="Thomas B.C."/>
            <person name="Sharon I."/>
            <person name="Castelle C.J."/>
            <person name="Singh A."/>
            <person name="Wilkins M.J."/>
            <person name="Williams K.H."/>
            <person name="Banfield J.F."/>
        </authorList>
    </citation>
    <scope>NUCLEOTIDE SEQUENCE [LARGE SCALE GENOMIC DNA]</scope>
</reference>
<dbReference type="GO" id="GO:0009381">
    <property type="term" value="F:excinuclease ABC activity"/>
    <property type="evidence" value="ECO:0007669"/>
    <property type="project" value="InterPro"/>
</dbReference>
<evidence type="ECO:0000256" key="2">
    <source>
        <dbReference type="ARBA" id="ARBA00022763"/>
    </source>
</evidence>
<dbReference type="InterPro" id="IPR035901">
    <property type="entry name" value="GIY-YIG_endonuc_sf"/>
</dbReference>
<dbReference type="PANTHER" id="PTHR30562:SF1">
    <property type="entry name" value="UVRABC SYSTEM PROTEIN C"/>
    <property type="match status" value="1"/>
</dbReference>
<evidence type="ECO:0000259" key="7">
    <source>
        <dbReference type="PROSITE" id="PS50164"/>
    </source>
</evidence>
<dbReference type="Gene3D" id="4.10.860.10">
    <property type="entry name" value="UVR domain"/>
    <property type="match status" value="1"/>
</dbReference>
<dbReference type="Pfam" id="PF08459">
    <property type="entry name" value="UvrC_RNaseH_dom"/>
    <property type="match status" value="1"/>
</dbReference>
<keyword evidence="2" id="KW-0227">DNA damage</keyword>